<dbReference type="PANTHER" id="PTHR32347:SF14">
    <property type="entry name" value="EFFLUX SYSTEM COMPONENT YKNX-RELATED"/>
    <property type="match status" value="1"/>
</dbReference>
<feature type="domain" description="YknX-like beta-barrel" evidence="5">
    <location>
        <begin position="318"/>
        <end position="405"/>
    </location>
</feature>
<dbReference type="Gene3D" id="2.40.30.170">
    <property type="match status" value="1"/>
</dbReference>
<evidence type="ECO:0000256" key="3">
    <source>
        <dbReference type="SAM" id="MobiDB-lite"/>
    </source>
</evidence>
<dbReference type="Proteomes" id="UP001500187">
    <property type="component" value="Unassembled WGS sequence"/>
</dbReference>
<feature type="compositionally biased region" description="Basic residues" evidence="3">
    <location>
        <begin position="13"/>
        <end position="27"/>
    </location>
</feature>
<comment type="subcellular location">
    <subcellularLocation>
        <location evidence="1">Cell envelope</location>
    </subcellularLocation>
</comment>
<keyword evidence="4" id="KW-0812">Transmembrane</keyword>
<feature type="transmembrane region" description="Helical" evidence="4">
    <location>
        <begin position="36"/>
        <end position="58"/>
    </location>
</feature>
<dbReference type="PANTHER" id="PTHR32347">
    <property type="entry name" value="EFFLUX SYSTEM COMPONENT YKNX-RELATED"/>
    <property type="match status" value="1"/>
</dbReference>
<dbReference type="EMBL" id="BAABKP010000003">
    <property type="protein sequence ID" value="GAA4798089.1"/>
    <property type="molecule type" value="Genomic_DNA"/>
</dbReference>
<organism evidence="6 7">
    <name type="scientific">Rothia endophytica</name>
    <dbReference type="NCBI Taxonomy" id="1324766"/>
    <lineage>
        <taxon>Bacteria</taxon>
        <taxon>Bacillati</taxon>
        <taxon>Actinomycetota</taxon>
        <taxon>Actinomycetes</taxon>
        <taxon>Micrococcales</taxon>
        <taxon>Micrococcaceae</taxon>
        <taxon>Rothia</taxon>
    </lineage>
</organism>
<evidence type="ECO:0000259" key="5">
    <source>
        <dbReference type="Pfam" id="PF25990"/>
    </source>
</evidence>
<dbReference type="Gene3D" id="2.40.50.100">
    <property type="match status" value="1"/>
</dbReference>
<name>A0ABP9BNB2_9MICC</name>
<keyword evidence="4" id="KW-0472">Membrane</keyword>
<evidence type="ECO:0000256" key="4">
    <source>
        <dbReference type="SAM" id="Phobius"/>
    </source>
</evidence>
<evidence type="ECO:0000256" key="2">
    <source>
        <dbReference type="ARBA" id="ARBA00023054"/>
    </source>
</evidence>
<keyword evidence="4" id="KW-1133">Transmembrane helix</keyword>
<dbReference type="InterPro" id="IPR050465">
    <property type="entry name" value="UPF0194_transport"/>
</dbReference>
<evidence type="ECO:0000256" key="1">
    <source>
        <dbReference type="ARBA" id="ARBA00004196"/>
    </source>
</evidence>
<comment type="caution">
    <text evidence="6">The sequence shown here is derived from an EMBL/GenBank/DDBJ whole genome shotgun (WGS) entry which is preliminary data.</text>
</comment>
<sequence>MQNDPSFEPAAPAHHRPASRRSRPVRRKKMSTLTKTLMWVGSGLLALILIGVLLTSLLRGGEESASEVPATDYLILTSSDVSNRVRVEGHVSPGTVESVTTYLTSPISSVTVEPGDRVELGQNLATIDASALQGELDSQRTTLDGQVTSAQSALTAAQGAYDNYSAGINNGTNPDILAAQGAQRTANEQLTVANDDLSAQREALAASGNDPALAAEVRAAESAQRIAAGAKADADTGITTARSAADTQLATLATELETARSALTTAQTTRDQALEKLQDDINSATISSPINGVVMNVAKPGAPATGPVVTIGDDSKLTITTKVREADIASIKEGNKVTFTSGSTGSKEYTGTVTSVASIADSVQQSDSEAAGAPAGSSDPTFTVEIEVTGDREGLQLGSSVKAQIITAEEVSTLSLPLDAVYTNDAGTTAVVVAVPTDSGTYTLEERSVKTGLANDVDIAVTGGDVAEGDMVLTPGEKYRSQLGQNVTLGSGMSW</sequence>
<keyword evidence="7" id="KW-1185">Reference proteome</keyword>
<evidence type="ECO:0000313" key="6">
    <source>
        <dbReference type="EMBL" id="GAA4798089.1"/>
    </source>
</evidence>
<gene>
    <name evidence="6" type="ORF">GCM10023352_17250</name>
</gene>
<dbReference type="RefSeq" id="WP_345446500.1">
    <property type="nucleotide sequence ID" value="NZ_BAABKP010000003.1"/>
</dbReference>
<dbReference type="InterPro" id="IPR058636">
    <property type="entry name" value="Beta-barrel_YknX"/>
</dbReference>
<accession>A0ABP9BNB2</accession>
<keyword evidence="2" id="KW-0175">Coiled coil</keyword>
<dbReference type="Pfam" id="PF25990">
    <property type="entry name" value="Beta-barrel_YknX"/>
    <property type="match status" value="1"/>
</dbReference>
<evidence type="ECO:0000313" key="7">
    <source>
        <dbReference type="Proteomes" id="UP001500187"/>
    </source>
</evidence>
<proteinExistence type="predicted"/>
<feature type="region of interest" description="Disordered" evidence="3">
    <location>
        <begin position="1"/>
        <end position="27"/>
    </location>
</feature>
<protein>
    <recommendedName>
        <fullName evidence="5">YknX-like beta-barrel domain-containing protein</fullName>
    </recommendedName>
</protein>
<reference evidence="7" key="1">
    <citation type="journal article" date="2019" name="Int. J. Syst. Evol. Microbiol.">
        <title>The Global Catalogue of Microorganisms (GCM) 10K type strain sequencing project: providing services to taxonomists for standard genome sequencing and annotation.</title>
        <authorList>
            <consortium name="The Broad Institute Genomics Platform"/>
            <consortium name="The Broad Institute Genome Sequencing Center for Infectious Disease"/>
            <person name="Wu L."/>
            <person name="Ma J."/>
        </authorList>
    </citation>
    <scope>NUCLEOTIDE SEQUENCE [LARGE SCALE GENOMIC DNA]</scope>
    <source>
        <strain evidence="7">JCM 18541</strain>
    </source>
</reference>